<feature type="compositionally biased region" description="Polar residues" evidence="7">
    <location>
        <begin position="657"/>
        <end position="670"/>
    </location>
</feature>
<feature type="compositionally biased region" description="Polar residues" evidence="7">
    <location>
        <begin position="874"/>
        <end position="883"/>
    </location>
</feature>
<feature type="region of interest" description="Disordered" evidence="7">
    <location>
        <begin position="655"/>
        <end position="686"/>
    </location>
</feature>
<evidence type="ECO:0000256" key="1">
    <source>
        <dbReference type="ARBA" id="ARBA00004123"/>
    </source>
</evidence>
<feature type="compositionally biased region" description="Basic and acidic residues" evidence="7">
    <location>
        <begin position="884"/>
        <end position="901"/>
    </location>
</feature>
<feature type="compositionally biased region" description="Basic and acidic residues" evidence="7">
    <location>
        <begin position="853"/>
        <end position="864"/>
    </location>
</feature>
<protein>
    <recommendedName>
        <fullName evidence="8">JmjC domain-containing protein</fullName>
    </recommendedName>
</protein>
<reference evidence="9" key="1">
    <citation type="journal article" date="2023" name="Nat. Commun.">
        <title>Diploid and tetraploid genomes of Acorus and the evolution of monocots.</title>
        <authorList>
            <person name="Ma L."/>
            <person name="Liu K.W."/>
            <person name="Li Z."/>
            <person name="Hsiao Y.Y."/>
            <person name="Qi Y."/>
            <person name="Fu T."/>
            <person name="Tang G.D."/>
            <person name="Zhang D."/>
            <person name="Sun W.H."/>
            <person name="Liu D.K."/>
            <person name="Li Y."/>
            <person name="Chen G.Z."/>
            <person name="Liu X.D."/>
            <person name="Liao X.Y."/>
            <person name="Jiang Y.T."/>
            <person name="Yu X."/>
            <person name="Hao Y."/>
            <person name="Huang J."/>
            <person name="Zhao X.W."/>
            <person name="Ke S."/>
            <person name="Chen Y.Y."/>
            <person name="Wu W.L."/>
            <person name="Hsu J.L."/>
            <person name="Lin Y.F."/>
            <person name="Huang M.D."/>
            <person name="Li C.Y."/>
            <person name="Huang L."/>
            <person name="Wang Z.W."/>
            <person name="Zhao X."/>
            <person name="Zhong W.Y."/>
            <person name="Peng D.H."/>
            <person name="Ahmad S."/>
            <person name="Lan S."/>
            <person name="Zhang J.S."/>
            <person name="Tsai W.C."/>
            <person name="Van de Peer Y."/>
            <person name="Liu Z.J."/>
        </authorList>
    </citation>
    <scope>NUCLEOTIDE SEQUENCE</scope>
    <source>
        <strain evidence="9">SCP</strain>
    </source>
</reference>
<feature type="domain" description="JmjC" evidence="8">
    <location>
        <begin position="544"/>
        <end position="1058"/>
    </location>
</feature>
<feature type="region of interest" description="Disordered" evidence="7">
    <location>
        <begin position="737"/>
        <end position="758"/>
    </location>
</feature>
<evidence type="ECO:0000313" key="9">
    <source>
        <dbReference type="EMBL" id="KAK1272988.1"/>
    </source>
</evidence>
<feature type="region of interest" description="Disordered" evidence="7">
    <location>
        <begin position="1"/>
        <end position="123"/>
    </location>
</feature>
<keyword evidence="4" id="KW-0805">Transcription regulation</keyword>
<evidence type="ECO:0000256" key="3">
    <source>
        <dbReference type="ARBA" id="ARBA00022723"/>
    </source>
</evidence>
<gene>
    <name evidence="9" type="ORF">QJS04_geneDACA019187</name>
</gene>
<evidence type="ECO:0000256" key="2">
    <source>
        <dbReference type="ARBA" id="ARBA00006801"/>
    </source>
</evidence>
<evidence type="ECO:0000256" key="5">
    <source>
        <dbReference type="ARBA" id="ARBA00023163"/>
    </source>
</evidence>
<dbReference type="GO" id="GO:0032454">
    <property type="term" value="F:histone H3K9 demethylase activity"/>
    <property type="evidence" value="ECO:0007669"/>
    <property type="project" value="InterPro"/>
</dbReference>
<dbReference type="GO" id="GO:0006357">
    <property type="term" value="P:regulation of transcription by RNA polymerase II"/>
    <property type="evidence" value="ECO:0007669"/>
    <property type="project" value="TreeGrafter"/>
</dbReference>
<keyword evidence="6" id="KW-0539">Nucleus</keyword>
<name>A0AAV9B9E0_ACOGR</name>
<dbReference type="GO" id="GO:0000785">
    <property type="term" value="C:chromatin"/>
    <property type="evidence" value="ECO:0007669"/>
    <property type="project" value="TreeGrafter"/>
</dbReference>
<dbReference type="FunFam" id="2.60.120.650:FF:000033">
    <property type="entry name" value="Transcription factor jumonji (JmjC) domain-containing protein"/>
    <property type="match status" value="1"/>
</dbReference>
<dbReference type="Proteomes" id="UP001179952">
    <property type="component" value="Unassembled WGS sequence"/>
</dbReference>
<reference evidence="9" key="2">
    <citation type="submission" date="2023-06" db="EMBL/GenBank/DDBJ databases">
        <authorList>
            <person name="Ma L."/>
            <person name="Liu K.-W."/>
            <person name="Li Z."/>
            <person name="Hsiao Y.-Y."/>
            <person name="Qi Y."/>
            <person name="Fu T."/>
            <person name="Tang G."/>
            <person name="Zhang D."/>
            <person name="Sun W.-H."/>
            <person name="Liu D.-K."/>
            <person name="Li Y."/>
            <person name="Chen G.-Z."/>
            <person name="Liu X.-D."/>
            <person name="Liao X.-Y."/>
            <person name="Jiang Y.-T."/>
            <person name="Yu X."/>
            <person name="Hao Y."/>
            <person name="Huang J."/>
            <person name="Zhao X.-W."/>
            <person name="Ke S."/>
            <person name="Chen Y.-Y."/>
            <person name="Wu W.-L."/>
            <person name="Hsu J.-L."/>
            <person name="Lin Y.-F."/>
            <person name="Huang M.-D."/>
            <person name="Li C.-Y."/>
            <person name="Huang L."/>
            <person name="Wang Z.-W."/>
            <person name="Zhao X."/>
            <person name="Zhong W.-Y."/>
            <person name="Peng D.-H."/>
            <person name="Ahmad S."/>
            <person name="Lan S."/>
            <person name="Zhang J.-S."/>
            <person name="Tsai W.-C."/>
            <person name="Van De Peer Y."/>
            <person name="Liu Z.-J."/>
        </authorList>
    </citation>
    <scope>NUCLEOTIDE SEQUENCE</scope>
    <source>
        <strain evidence="9">SCP</strain>
        <tissue evidence="9">Leaves</tissue>
    </source>
</reference>
<feature type="compositionally biased region" description="Basic residues" evidence="7">
    <location>
        <begin position="54"/>
        <end position="63"/>
    </location>
</feature>
<dbReference type="GO" id="GO:0046872">
    <property type="term" value="F:metal ion binding"/>
    <property type="evidence" value="ECO:0007669"/>
    <property type="project" value="UniProtKB-KW"/>
</dbReference>
<comment type="subcellular location">
    <subcellularLocation>
        <location evidence="1">Nucleus</location>
    </subcellularLocation>
</comment>
<dbReference type="InterPro" id="IPR003347">
    <property type="entry name" value="JmjC_dom"/>
</dbReference>
<accession>A0AAV9B9E0</accession>
<keyword evidence="10" id="KW-1185">Reference proteome</keyword>
<evidence type="ECO:0000259" key="8">
    <source>
        <dbReference type="PROSITE" id="PS51184"/>
    </source>
</evidence>
<dbReference type="EMBL" id="JAUJYN010000004">
    <property type="protein sequence ID" value="KAK1272988.1"/>
    <property type="molecule type" value="Genomic_DNA"/>
</dbReference>
<keyword evidence="3" id="KW-0479">Metal-binding</keyword>
<dbReference type="GO" id="GO:0000118">
    <property type="term" value="C:histone deacetylase complex"/>
    <property type="evidence" value="ECO:0007669"/>
    <property type="project" value="TreeGrafter"/>
</dbReference>
<keyword evidence="5" id="KW-0804">Transcription</keyword>
<dbReference type="Pfam" id="PF02373">
    <property type="entry name" value="JmjC"/>
    <property type="match status" value="1"/>
</dbReference>
<organism evidence="9 10">
    <name type="scientific">Acorus gramineus</name>
    <name type="common">Dwarf sweet flag</name>
    <dbReference type="NCBI Taxonomy" id="55184"/>
    <lineage>
        <taxon>Eukaryota</taxon>
        <taxon>Viridiplantae</taxon>
        <taxon>Streptophyta</taxon>
        <taxon>Embryophyta</taxon>
        <taxon>Tracheophyta</taxon>
        <taxon>Spermatophyta</taxon>
        <taxon>Magnoliopsida</taxon>
        <taxon>Liliopsida</taxon>
        <taxon>Acoraceae</taxon>
        <taxon>Acorus</taxon>
    </lineage>
</organism>
<dbReference type="SUPFAM" id="SSF51197">
    <property type="entry name" value="Clavaminate synthase-like"/>
    <property type="match status" value="1"/>
</dbReference>
<comment type="caution">
    <text evidence="9">The sequence shown here is derived from an EMBL/GenBank/DDBJ whole genome shotgun (WGS) entry which is preliminary data.</text>
</comment>
<dbReference type="Gene3D" id="2.60.120.650">
    <property type="entry name" value="Cupin"/>
    <property type="match status" value="2"/>
</dbReference>
<dbReference type="GO" id="GO:0003712">
    <property type="term" value="F:transcription coregulator activity"/>
    <property type="evidence" value="ECO:0007669"/>
    <property type="project" value="TreeGrafter"/>
</dbReference>
<dbReference type="Pfam" id="PF10497">
    <property type="entry name" value="zf-4CXXC_R1"/>
    <property type="match status" value="1"/>
</dbReference>
<dbReference type="PANTHER" id="PTHR12549:SF11">
    <property type="entry name" value="LYSINE-SPECIFIC DEMETHYLASE JMJ25"/>
    <property type="match status" value="1"/>
</dbReference>
<evidence type="ECO:0000256" key="7">
    <source>
        <dbReference type="SAM" id="MobiDB-lite"/>
    </source>
</evidence>
<dbReference type="InterPro" id="IPR045109">
    <property type="entry name" value="LSDs-like"/>
</dbReference>
<dbReference type="PANTHER" id="PTHR12549">
    <property type="entry name" value="JMJC DOMAIN-CONTAINING HISTONE DEMETHYLATION PROTEIN"/>
    <property type="match status" value="1"/>
</dbReference>
<evidence type="ECO:0000313" key="10">
    <source>
        <dbReference type="Proteomes" id="UP001179952"/>
    </source>
</evidence>
<dbReference type="GO" id="GO:0031490">
    <property type="term" value="F:chromatin DNA binding"/>
    <property type="evidence" value="ECO:0007669"/>
    <property type="project" value="TreeGrafter"/>
</dbReference>
<dbReference type="AlphaFoldDB" id="A0AAV9B9E0"/>
<evidence type="ECO:0000256" key="6">
    <source>
        <dbReference type="ARBA" id="ARBA00023242"/>
    </source>
</evidence>
<feature type="compositionally biased region" description="Basic residues" evidence="7">
    <location>
        <begin position="83"/>
        <end position="92"/>
    </location>
</feature>
<dbReference type="InterPro" id="IPR018866">
    <property type="entry name" value="Znf-4CXXC_R1"/>
</dbReference>
<feature type="region of interest" description="Disordered" evidence="7">
    <location>
        <begin position="850"/>
        <end position="869"/>
    </location>
</feature>
<comment type="similarity">
    <text evidence="2">Belongs to the JARID1 histone demethylase family.</text>
</comment>
<sequence>MAGSSSSGSPLDDQICVRADGEPLQCSSEIGEDRDLSETHRKKSGASSSSNSTVKKRARKAGTKRVADSGSDGGEEAKEVSSPRKKSRRMGRGKGDLPSTSVRVLRPRKASDKEKEVEPQKRKLRTGENATMCHQCQRNDKGRVVHCKKCKTKRFCIPCLTRWYPSLSEDDIEKACPVCCNNCNCKACLRKKVVPKLEEKKIDKDENIRHSRYIIRVLLPFLKQLLQEQTAEKEEAAKIRGTSLDQVKLQLVDCNIDERIYCCCRELRDGCPPGDGGAVVAQYQSRGMDYVHGGEPLTEKKESETMHVHDNASNDRPLLLKEWKTNSDGSIPCPPSGLGGCGSCLLELRCLFTEGWLLEIYKKAEAVTSRYASENPSDTSPQCPCYNLSGQIDLSRVKLRKAACREDSHDNYLYCPSSRDIDLDHFQRHWVKGEPVIVSNVLELTSGLSWEPMVMWRALREKKHYRGFSDDLAVDAIDCVDMCVGEINIHQFFTGYTEGRWYHNGWPQILKLKDWPPANFFEERLPRHGAEFISALPFQEYTHPRYGLLNLAVRLPEAVLKPDLGPKTYIAYGLSEELGRGDSVTKLHCDMSDAVNVLTHTAEVVFNSNQHAKIENLKRKHREQDQRELGLEHVVEKDLSTPATNSAAVYSDMVANGSHTDGDLNSSQVQREQDQREQLSSVWKDSENVDKKFSPSAMKSMAEFDGIGLNISDIDRGLHPTQTPTLEIDHSRSISVSDEQFQGGDHEQNEGGQPSINGAEFVSTFNIVNSEQSNLEIGNGEGSAFIDSNIKESTLVLDENKRHASAGILTDEQERQNGFCDLGDSSFSNGKELEKSSEDQDCTDVYVRTKKKSNSEKESAHGNNEDQLEIDTNLASQTNNCGDSSEKPIKNPEKKMIDQTPRKRRKSASTIGDIDVKQKIRAQEGGTESVATCNGVKPELETGGALWDIFRREDVPKLQEYLKKHSREFRHIYCCPVEQVAHPIHDQAFYLTVDHKKKLIQEFGVEPWTFEQKLGEAVFIPAGCPHQVRNLKSCIKVAMDFVSPENVNECVRLTEEFRRLPLDHKAKEDKLEVEECCPTTYTSKKQKGAPIFHHGFKTCFDGLGICASRCEIVAKDLGFLSWRRAQHPVLVFITGAPHSTIGRGFEGFSVFLLLLL</sequence>
<dbReference type="PROSITE" id="PS51184">
    <property type="entry name" value="JMJC"/>
    <property type="match status" value="1"/>
</dbReference>
<proteinExistence type="inferred from homology"/>
<dbReference type="SMART" id="SM00558">
    <property type="entry name" value="JmjC"/>
    <property type="match status" value="1"/>
</dbReference>
<dbReference type="CDD" id="cd02208">
    <property type="entry name" value="cupin_RmlC-like"/>
    <property type="match status" value="1"/>
</dbReference>
<feature type="compositionally biased region" description="Basic and acidic residues" evidence="7">
    <location>
        <begin position="109"/>
        <end position="121"/>
    </location>
</feature>
<feature type="region of interest" description="Disordered" evidence="7">
    <location>
        <begin position="874"/>
        <end position="910"/>
    </location>
</feature>
<evidence type="ECO:0000256" key="4">
    <source>
        <dbReference type="ARBA" id="ARBA00023015"/>
    </source>
</evidence>